<keyword evidence="3" id="KW-0808">Transferase</keyword>
<accession>A0ABN1YQQ7</accession>
<reference evidence="7 8" key="1">
    <citation type="journal article" date="2019" name="Int. J. Syst. Evol. Microbiol.">
        <title>The Global Catalogue of Microorganisms (GCM) 10K type strain sequencing project: providing services to taxonomists for standard genome sequencing and annotation.</title>
        <authorList>
            <consortium name="The Broad Institute Genomics Platform"/>
            <consortium name="The Broad Institute Genome Sequencing Center for Infectious Disease"/>
            <person name="Wu L."/>
            <person name="Ma J."/>
        </authorList>
    </citation>
    <scope>NUCLEOTIDE SEQUENCE [LARGE SCALE GENOMIC DNA]</scope>
    <source>
        <strain evidence="7 8">JCM 12398</strain>
    </source>
</reference>
<dbReference type="InterPro" id="IPR018484">
    <property type="entry name" value="FGGY_N"/>
</dbReference>
<evidence type="ECO:0000256" key="2">
    <source>
        <dbReference type="ARBA" id="ARBA00022629"/>
    </source>
</evidence>
<comment type="caution">
    <text evidence="7">The sequence shown here is derived from an EMBL/GenBank/DDBJ whole genome shotgun (WGS) entry which is preliminary data.</text>
</comment>
<dbReference type="Proteomes" id="UP001501266">
    <property type="component" value="Unassembled WGS sequence"/>
</dbReference>
<evidence type="ECO:0000256" key="3">
    <source>
        <dbReference type="ARBA" id="ARBA00022679"/>
    </source>
</evidence>
<dbReference type="PANTHER" id="PTHR43095:SF5">
    <property type="entry name" value="XYLULOSE KINASE"/>
    <property type="match status" value="1"/>
</dbReference>
<dbReference type="InterPro" id="IPR050406">
    <property type="entry name" value="FGGY_Carb_Kinase"/>
</dbReference>
<dbReference type="Pfam" id="PF02782">
    <property type="entry name" value="FGGY_C"/>
    <property type="match status" value="1"/>
</dbReference>
<evidence type="ECO:0000259" key="5">
    <source>
        <dbReference type="Pfam" id="PF00370"/>
    </source>
</evidence>
<dbReference type="RefSeq" id="WP_343917927.1">
    <property type="nucleotide sequence ID" value="NZ_BAAAKK010000002.1"/>
</dbReference>
<dbReference type="SUPFAM" id="SSF53067">
    <property type="entry name" value="Actin-like ATPase domain"/>
    <property type="match status" value="2"/>
</dbReference>
<protein>
    <submittedName>
        <fullName evidence="7">FGGY-family carbohydrate kinase</fullName>
    </submittedName>
</protein>
<evidence type="ECO:0000256" key="1">
    <source>
        <dbReference type="ARBA" id="ARBA00009156"/>
    </source>
</evidence>
<gene>
    <name evidence="7" type="ORF">GCM10009640_09430</name>
</gene>
<keyword evidence="4 7" id="KW-0418">Kinase</keyword>
<name>A0ABN1YQQ7_9MICO</name>
<comment type="similarity">
    <text evidence="1">Belongs to the FGGY kinase family.</text>
</comment>
<evidence type="ECO:0000313" key="7">
    <source>
        <dbReference type="EMBL" id="GAA1420308.1"/>
    </source>
</evidence>
<sequence>MTASSHASGTAAIQEGRTSLGIELGSTRIKAVLVALDGTPLATASIGWESELRDGRWTYALDDVDAGVREAYSRLLDEVEREHGIRPTTFGALGVSAMMHGYLAFDADGELLVPFRTWRNSSTGPAAAALSAAFGSNVPLRWSAAHLLQAVIDREPHVPDVRSLTTLAGYVHRRLTGRHVLGAGDASGMMPLDASGTAFDPAALAAFDELAAQHGASGMAIADLLPEVLLAGADAGSLTEQGAAYLDPTGALEPGVPLCPPEGDAGTGMVATAAVAPGTGNVSVGTSVFAMLVLAEPLSQPHEEIDIVATPSGDPVAMVHCNNGAGELDAWAGLLGSFAAAIGHPVAPDAVFEALLGSAIEGDAQGMVLYNYLAGEHSMGVEEGRPLLVRLPGSPLTLGGFAKAHLLSTFATLRRGMRVLADEGVRVDEIVAHGGVFRTAGAAQTLLAASLDARVLLRSGASEGGAWGMALLSAFRVVHPDAPRGALAEWLVELAGDSAATVQPDAALVDECAAYFARWEAAFELERRAAALVR</sequence>
<dbReference type="Gene3D" id="3.30.420.40">
    <property type="match status" value="2"/>
</dbReference>
<feature type="domain" description="Carbohydrate kinase FGGY N-terminal" evidence="5">
    <location>
        <begin position="20"/>
        <end position="245"/>
    </location>
</feature>
<dbReference type="GO" id="GO:0016301">
    <property type="term" value="F:kinase activity"/>
    <property type="evidence" value="ECO:0007669"/>
    <property type="project" value="UniProtKB-KW"/>
</dbReference>
<evidence type="ECO:0000256" key="4">
    <source>
        <dbReference type="ARBA" id="ARBA00022777"/>
    </source>
</evidence>
<dbReference type="EMBL" id="BAAAKK010000002">
    <property type="protein sequence ID" value="GAA1420308.1"/>
    <property type="molecule type" value="Genomic_DNA"/>
</dbReference>
<evidence type="ECO:0000313" key="8">
    <source>
        <dbReference type="Proteomes" id="UP001501266"/>
    </source>
</evidence>
<keyword evidence="8" id="KW-1185">Reference proteome</keyword>
<keyword evidence="2" id="KW-0859">Xylose metabolism</keyword>
<dbReference type="InterPro" id="IPR018485">
    <property type="entry name" value="FGGY_C"/>
</dbReference>
<proteinExistence type="inferred from homology"/>
<dbReference type="InterPro" id="IPR043129">
    <property type="entry name" value="ATPase_NBD"/>
</dbReference>
<organism evidence="7 8">
    <name type="scientific">Agrococcus citreus</name>
    <dbReference type="NCBI Taxonomy" id="84643"/>
    <lineage>
        <taxon>Bacteria</taxon>
        <taxon>Bacillati</taxon>
        <taxon>Actinomycetota</taxon>
        <taxon>Actinomycetes</taxon>
        <taxon>Micrococcales</taxon>
        <taxon>Microbacteriaceae</taxon>
        <taxon>Agrococcus</taxon>
    </lineage>
</organism>
<dbReference type="PANTHER" id="PTHR43095">
    <property type="entry name" value="SUGAR KINASE"/>
    <property type="match status" value="1"/>
</dbReference>
<dbReference type="Pfam" id="PF00370">
    <property type="entry name" value="FGGY_N"/>
    <property type="match status" value="1"/>
</dbReference>
<feature type="domain" description="Carbohydrate kinase FGGY C-terminal" evidence="6">
    <location>
        <begin position="281"/>
        <end position="475"/>
    </location>
</feature>
<evidence type="ECO:0000259" key="6">
    <source>
        <dbReference type="Pfam" id="PF02782"/>
    </source>
</evidence>
<keyword evidence="2" id="KW-0119">Carbohydrate metabolism</keyword>